<dbReference type="PATRIC" id="fig|361041.3.peg.636"/>
<dbReference type="Proteomes" id="UP000033514">
    <property type="component" value="Unassembled WGS sequence"/>
</dbReference>
<accession>A0A0F5LEV1</accession>
<evidence type="ECO:0000313" key="2">
    <source>
        <dbReference type="Proteomes" id="UP000033514"/>
    </source>
</evidence>
<reference evidence="1 2" key="1">
    <citation type="submission" date="2015-03" db="EMBL/GenBank/DDBJ databases">
        <authorList>
            <person name="Hassan Y.I."/>
            <person name="Lepp D."/>
            <person name="Zhou T."/>
        </authorList>
    </citation>
    <scope>NUCLEOTIDE SEQUENCE [LARGE SCALE GENOMIC DNA]</scope>
    <source>
        <strain evidence="1 2">GH2-10</strain>
    </source>
</reference>
<evidence type="ECO:0008006" key="3">
    <source>
        <dbReference type="Google" id="ProtNLM"/>
    </source>
</evidence>
<dbReference type="EMBL" id="LAJG01000014">
    <property type="protein sequence ID" value="KKB80097.1"/>
    <property type="molecule type" value="Genomic_DNA"/>
</dbReference>
<organism evidence="1 2">
    <name type="scientific">Devosia soli</name>
    <dbReference type="NCBI Taxonomy" id="361041"/>
    <lineage>
        <taxon>Bacteria</taxon>
        <taxon>Pseudomonadati</taxon>
        <taxon>Pseudomonadota</taxon>
        <taxon>Alphaproteobacteria</taxon>
        <taxon>Hyphomicrobiales</taxon>
        <taxon>Devosiaceae</taxon>
        <taxon>Devosia</taxon>
    </lineage>
</organism>
<dbReference type="SUPFAM" id="SSF69318">
    <property type="entry name" value="Integrin alpha N-terminal domain"/>
    <property type="match status" value="1"/>
</dbReference>
<sequence length="203" mass="21095">MMIFRVMSVVSAIGLVATPGLGQEDVLIDYNASSALESADPQQWSDIADEIGGDVSVLGEVTGSFTAGGVEQVAYLVSHGAPVAADPFPKLDQRLVIFNGNAEVADWALPEDSAFARPVAATDFDGDGIDEIVVEGSFYNMGTLAIGLSAIKVGEAPEVVQTLPDVYIDSCDASAGQRSIEASVVRVVEGALSAETTTHDCSR</sequence>
<dbReference type="AlphaFoldDB" id="A0A0F5LEV1"/>
<proteinExistence type="predicted"/>
<dbReference type="RefSeq" id="WP_152662505.1">
    <property type="nucleotide sequence ID" value="NZ_LAJG01000014.1"/>
</dbReference>
<dbReference type="InterPro" id="IPR028994">
    <property type="entry name" value="Integrin_alpha_N"/>
</dbReference>
<gene>
    <name evidence="1" type="ORF">VW35_06565</name>
</gene>
<evidence type="ECO:0000313" key="1">
    <source>
        <dbReference type="EMBL" id="KKB80097.1"/>
    </source>
</evidence>
<comment type="caution">
    <text evidence="1">The sequence shown here is derived from an EMBL/GenBank/DDBJ whole genome shotgun (WGS) entry which is preliminary data.</text>
</comment>
<protein>
    <recommendedName>
        <fullName evidence="3">VCBS repeat-containing protein</fullName>
    </recommendedName>
</protein>
<name>A0A0F5LEV1_9HYPH</name>
<keyword evidence="2" id="KW-1185">Reference proteome</keyword>
<dbReference type="OrthoDB" id="7948196at2"/>